<dbReference type="AlphaFoldDB" id="A0A8X8B6A1"/>
<keyword evidence="3" id="KW-1185">Reference proteome</keyword>
<proteinExistence type="predicted"/>
<evidence type="ECO:0000256" key="1">
    <source>
        <dbReference type="SAM" id="Coils"/>
    </source>
</evidence>
<dbReference type="Gene3D" id="3.40.50.300">
    <property type="entry name" value="P-loop containing nucleotide triphosphate hydrolases"/>
    <property type="match status" value="1"/>
</dbReference>
<dbReference type="Proteomes" id="UP000886595">
    <property type="component" value="Unassembled WGS sequence"/>
</dbReference>
<accession>A0A8X8B6A1</accession>
<feature type="coiled-coil region" evidence="1">
    <location>
        <begin position="65"/>
        <end position="92"/>
    </location>
</feature>
<evidence type="ECO:0000313" key="2">
    <source>
        <dbReference type="EMBL" id="KAG2323995.1"/>
    </source>
</evidence>
<reference evidence="2 3" key="1">
    <citation type="submission" date="2020-02" db="EMBL/GenBank/DDBJ databases">
        <authorList>
            <person name="Ma Q."/>
            <person name="Huang Y."/>
            <person name="Song X."/>
            <person name="Pei D."/>
        </authorList>
    </citation>
    <scope>NUCLEOTIDE SEQUENCE [LARGE SCALE GENOMIC DNA]</scope>
    <source>
        <strain evidence="2">Sxm20200214</strain>
        <tissue evidence="2">Leaf</tissue>
    </source>
</reference>
<gene>
    <name evidence="2" type="ORF">Bca52824_006723</name>
</gene>
<organism evidence="2 3">
    <name type="scientific">Brassica carinata</name>
    <name type="common">Ethiopian mustard</name>
    <name type="synonym">Abyssinian cabbage</name>
    <dbReference type="NCBI Taxonomy" id="52824"/>
    <lineage>
        <taxon>Eukaryota</taxon>
        <taxon>Viridiplantae</taxon>
        <taxon>Streptophyta</taxon>
        <taxon>Embryophyta</taxon>
        <taxon>Tracheophyta</taxon>
        <taxon>Spermatophyta</taxon>
        <taxon>Magnoliopsida</taxon>
        <taxon>eudicotyledons</taxon>
        <taxon>Gunneridae</taxon>
        <taxon>Pentapetalae</taxon>
        <taxon>rosids</taxon>
        <taxon>malvids</taxon>
        <taxon>Brassicales</taxon>
        <taxon>Brassicaceae</taxon>
        <taxon>Brassiceae</taxon>
        <taxon>Brassica</taxon>
    </lineage>
</organism>
<dbReference type="InterPro" id="IPR027417">
    <property type="entry name" value="P-loop_NTPase"/>
</dbReference>
<protein>
    <submittedName>
        <fullName evidence="2">Uncharacterized protein</fullName>
    </submittedName>
</protein>
<dbReference type="EMBL" id="JAAMPC010000002">
    <property type="protein sequence ID" value="KAG2323995.1"/>
    <property type="molecule type" value="Genomic_DNA"/>
</dbReference>
<keyword evidence="1" id="KW-0175">Coiled coil</keyword>
<name>A0A8X8B6A1_BRACI</name>
<sequence length="99" mass="11135">MNRLIFDEATVFYATSNGPKCWLAVVDLASGLDGCKGVTPWQELRYIVMELVFNEERLSDRPSLIEANKIDENGADERLEELEIEESQMSENISGFCGS</sequence>
<dbReference type="OrthoDB" id="10386854at2759"/>
<comment type="caution">
    <text evidence="2">The sequence shown here is derived from an EMBL/GenBank/DDBJ whole genome shotgun (WGS) entry which is preliminary data.</text>
</comment>
<evidence type="ECO:0000313" key="3">
    <source>
        <dbReference type="Proteomes" id="UP000886595"/>
    </source>
</evidence>